<evidence type="ECO:0000313" key="2">
    <source>
        <dbReference type="EMBL" id="KAF7171968.1"/>
    </source>
</evidence>
<keyword evidence="3" id="KW-1185">Reference proteome</keyword>
<dbReference type="EMBL" id="JACBAF010001893">
    <property type="protein sequence ID" value="KAF7171968.1"/>
    <property type="molecule type" value="Genomic_DNA"/>
</dbReference>
<comment type="caution">
    <text evidence="2">The sequence shown here is derived from an EMBL/GenBank/DDBJ whole genome shotgun (WGS) entry which is preliminary data.</text>
</comment>
<dbReference type="Proteomes" id="UP000662466">
    <property type="component" value="Unassembled WGS sequence"/>
</dbReference>
<gene>
    <name evidence="1" type="ORF">CNMCM5793_005628</name>
    <name evidence="2" type="ORF">CNMCM6106_006274</name>
</gene>
<evidence type="ECO:0000313" key="1">
    <source>
        <dbReference type="EMBL" id="KAF7134048.1"/>
    </source>
</evidence>
<name>A0A8H6QFE6_9EURO</name>
<accession>A0A8H6QFE6</accession>
<dbReference type="EMBL" id="JACBAD010001772">
    <property type="protein sequence ID" value="KAF7134048.1"/>
    <property type="molecule type" value="Genomic_DNA"/>
</dbReference>
<evidence type="ECO:0000313" key="3">
    <source>
        <dbReference type="Proteomes" id="UP000630445"/>
    </source>
</evidence>
<organism evidence="2 4">
    <name type="scientific">Aspergillus hiratsukae</name>
    <dbReference type="NCBI Taxonomy" id="1194566"/>
    <lineage>
        <taxon>Eukaryota</taxon>
        <taxon>Fungi</taxon>
        <taxon>Dikarya</taxon>
        <taxon>Ascomycota</taxon>
        <taxon>Pezizomycotina</taxon>
        <taxon>Eurotiomycetes</taxon>
        <taxon>Eurotiomycetidae</taxon>
        <taxon>Eurotiales</taxon>
        <taxon>Aspergillaceae</taxon>
        <taxon>Aspergillus</taxon>
        <taxon>Aspergillus subgen. Fumigati</taxon>
    </lineage>
</organism>
<dbReference type="AlphaFoldDB" id="A0A8H6QFE6"/>
<proteinExistence type="predicted"/>
<reference evidence="2" key="1">
    <citation type="submission" date="2020-06" db="EMBL/GenBank/DDBJ databases">
        <title>Draft genome sequences of strains closely related to Aspergillus parafelis and Aspergillus hiratsukae.</title>
        <authorList>
            <person name="Dos Santos R.A.C."/>
            <person name="Rivero-Menendez O."/>
            <person name="Steenwyk J.L."/>
            <person name="Mead M.E."/>
            <person name="Goldman G.H."/>
            <person name="Alastruey-Izquierdo A."/>
            <person name="Rokas A."/>
        </authorList>
    </citation>
    <scope>NUCLEOTIDE SEQUENCE</scope>
    <source>
        <strain evidence="1">CNM-CM5793</strain>
        <strain evidence="2">CNM-CM6106</strain>
    </source>
</reference>
<dbReference type="Proteomes" id="UP000630445">
    <property type="component" value="Unassembled WGS sequence"/>
</dbReference>
<protein>
    <submittedName>
        <fullName evidence="2">Uncharacterized protein</fullName>
    </submittedName>
</protein>
<evidence type="ECO:0000313" key="4">
    <source>
        <dbReference type="Proteomes" id="UP000662466"/>
    </source>
</evidence>
<sequence>MLKDAVNKSEIQGLALDSRGLQQTASYDDRLSGPIWRKTWHPCANCKALIEIMGGSLANFDKSNGRQLNPHARLRRDGCLDTQRIRVRGTVPLDNRPLYGASYVDYIEGKPTSQAATIRKYVKKSHCHMDGFWGLRLKLATSGTRLYVLVMTSYFQLRLQTNGEVAVYKALGTIRTLKFLDLALNVSDPALYQEDASIDPSWDDFDNQYAEEDLGGINRSRNGSRLGGSSLVLYENKPTQSLFTSMEMRQW</sequence>
<dbReference type="OrthoDB" id="10543935at2759"/>